<proteinExistence type="predicted"/>
<feature type="region of interest" description="Disordered" evidence="1">
    <location>
        <begin position="17"/>
        <end position="48"/>
    </location>
</feature>
<feature type="transmembrane region" description="Helical" evidence="2">
    <location>
        <begin position="284"/>
        <end position="305"/>
    </location>
</feature>
<feature type="domain" description="LUD" evidence="3">
    <location>
        <begin position="96"/>
        <end position="181"/>
    </location>
</feature>
<dbReference type="Pfam" id="PF02589">
    <property type="entry name" value="LUD_dom"/>
    <property type="match status" value="1"/>
</dbReference>
<evidence type="ECO:0000313" key="4">
    <source>
        <dbReference type="EMBL" id="CCD41429.1"/>
    </source>
</evidence>
<sequence>MDTSAARRNILARIRSAQGRRGAPTDTERAAAQEYVERHPAGPRPPLPQTREELVARFRLEAECLSTTVAEVDSLADAPAEAARYLESLNLPTDVVAWPALSGLPFVEAGLRAGLRKPADADLVGITGCFCATAETGSLVLLSGADTPASGALLPQTHIAIVPASRIVAVASHEDAFALIARGEFRLGAVAHRRHRTDHRARGARAISRACDRRARSLRQMRRFVSVAVFAALASIDTPAAAATPDGATLSAAWGIPFVGILLSIAVCPLVAPKLWHHHFGKIAAAWALAFGAGAAGGVLVHAVLEEYGPLIILLARCTRSRAVSACAAICTVRRASIPGCSRWVRCSRASWARRARPCC</sequence>
<name>U3UB67_9BURK</name>
<comment type="caution">
    <text evidence="4">The sequence shown here is derived from an EMBL/GenBank/DDBJ whole genome shotgun (WGS) entry which is preliminary data.</text>
</comment>
<evidence type="ECO:0000313" key="5">
    <source>
        <dbReference type="Proteomes" id="UP000003511"/>
    </source>
</evidence>
<evidence type="ECO:0000256" key="1">
    <source>
        <dbReference type="SAM" id="MobiDB-lite"/>
    </source>
</evidence>
<dbReference type="AlphaFoldDB" id="U3UB67"/>
<dbReference type="Proteomes" id="UP000003511">
    <property type="component" value="Unassembled WGS sequence"/>
</dbReference>
<organism evidence="4 5">
    <name type="scientific">Candidatus Paraburkholderia kirkii UZHbot1</name>
    <dbReference type="NCBI Taxonomy" id="1055526"/>
    <lineage>
        <taxon>Bacteria</taxon>
        <taxon>Pseudomonadati</taxon>
        <taxon>Pseudomonadota</taxon>
        <taxon>Betaproteobacteria</taxon>
        <taxon>Burkholderiales</taxon>
        <taxon>Burkholderiaceae</taxon>
        <taxon>Paraburkholderia</taxon>
    </lineage>
</organism>
<evidence type="ECO:0000259" key="3">
    <source>
        <dbReference type="Pfam" id="PF02589"/>
    </source>
</evidence>
<feature type="transmembrane region" description="Helical" evidence="2">
    <location>
        <begin position="224"/>
        <end position="242"/>
    </location>
</feature>
<keyword evidence="2" id="KW-0472">Membrane</keyword>
<dbReference type="InterPro" id="IPR003741">
    <property type="entry name" value="LUD_dom"/>
</dbReference>
<gene>
    <name evidence="4" type="ORF">BKIR_c96_2128</name>
</gene>
<accession>U3UB67</accession>
<dbReference type="SUPFAM" id="SSF100950">
    <property type="entry name" value="NagB/RpiA/CoA transferase-like"/>
    <property type="match status" value="1"/>
</dbReference>
<dbReference type="HOGENOM" id="CLU_768784_0_0_4"/>
<keyword evidence="5" id="KW-1185">Reference proteome</keyword>
<dbReference type="STRING" id="1055526.BKIR_c96_2128"/>
<dbReference type="Pfam" id="PF16980">
    <property type="entry name" value="CitMHS_2"/>
    <property type="match status" value="1"/>
</dbReference>
<keyword evidence="2" id="KW-0812">Transmembrane</keyword>
<dbReference type="InterPro" id="IPR031566">
    <property type="entry name" value="CitMHS_2"/>
</dbReference>
<evidence type="ECO:0000256" key="2">
    <source>
        <dbReference type="SAM" id="Phobius"/>
    </source>
</evidence>
<reference evidence="4 5" key="1">
    <citation type="submission" date="2011-09" db="EMBL/GenBank/DDBJ databases">
        <authorList>
            <person name="Carlier A."/>
        </authorList>
    </citation>
    <scope>NUCLEOTIDE SEQUENCE [LARGE SCALE GENOMIC DNA]</scope>
    <source>
        <strain evidence="4 5">UZHbot1</strain>
    </source>
</reference>
<keyword evidence="2" id="KW-1133">Transmembrane helix</keyword>
<feature type="compositionally biased region" description="Basic and acidic residues" evidence="1">
    <location>
        <begin position="26"/>
        <end position="40"/>
    </location>
</feature>
<dbReference type="Gene3D" id="3.40.50.10420">
    <property type="entry name" value="NagB/RpiA/CoA transferase-like"/>
    <property type="match status" value="1"/>
</dbReference>
<protein>
    <submittedName>
        <fullName evidence="4">WGS project CAFE00000000 data, contig bkir_c96</fullName>
    </submittedName>
</protein>
<reference evidence="4 5" key="2">
    <citation type="submission" date="2011-10" db="EMBL/GenBank/DDBJ databases">
        <title>Draft genome sequence of Candidatus Burkholderia kirkii.</title>
        <authorList>
            <person name="Carlier A.L."/>
            <person name="Eberl L."/>
        </authorList>
    </citation>
    <scope>NUCLEOTIDE SEQUENCE [LARGE SCALE GENOMIC DNA]</scope>
    <source>
        <strain evidence="4 5">UZHbot1</strain>
    </source>
</reference>
<dbReference type="BioCyc" id="CBUR1055526:G10QW-1696-MONOMER"/>
<dbReference type="InterPro" id="IPR024185">
    <property type="entry name" value="FTHF_cligase-like_sf"/>
</dbReference>
<dbReference type="EMBL" id="CAFE01000285">
    <property type="protein sequence ID" value="CCD41429.1"/>
    <property type="molecule type" value="Genomic_DNA"/>
</dbReference>
<dbReference type="InterPro" id="IPR037171">
    <property type="entry name" value="NagB/RpiA_transferase-like"/>
</dbReference>
<feature type="transmembrane region" description="Helical" evidence="2">
    <location>
        <begin position="254"/>
        <end position="272"/>
    </location>
</feature>